<dbReference type="Proteomes" id="UP001353858">
    <property type="component" value="Unassembled WGS sequence"/>
</dbReference>
<keyword evidence="3" id="KW-1185">Reference proteome</keyword>
<dbReference type="EMBL" id="JARPUR010000001">
    <property type="protein sequence ID" value="KAK4884624.1"/>
    <property type="molecule type" value="Genomic_DNA"/>
</dbReference>
<evidence type="ECO:0000313" key="3">
    <source>
        <dbReference type="Proteomes" id="UP001353858"/>
    </source>
</evidence>
<dbReference type="AlphaFoldDB" id="A0AAN7SKV9"/>
<evidence type="ECO:0000256" key="1">
    <source>
        <dbReference type="SAM" id="SignalP"/>
    </source>
</evidence>
<organism evidence="2 3">
    <name type="scientific">Aquatica leii</name>
    <dbReference type="NCBI Taxonomy" id="1421715"/>
    <lineage>
        <taxon>Eukaryota</taxon>
        <taxon>Metazoa</taxon>
        <taxon>Ecdysozoa</taxon>
        <taxon>Arthropoda</taxon>
        <taxon>Hexapoda</taxon>
        <taxon>Insecta</taxon>
        <taxon>Pterygota</taxon>
        <taxon>Neoptera</taxon>
        <taxon>Endopterygota</taxon>
        <taxon>Coleoptera</taxon>
        <taxon>Polyphaga</taxon>
        <taxon>Elateriformia</taxon>
        <taxon>Elateroidea</taxon>
        <taxon>Lampyridae</taxon>
        <taxon>Luciolinae</taxon>
        <taxon>Aquatica</taxon>
    </lineage>
</organism>
<name>A0AAN7SKV9_9COLE</name>
<accession>A0AAN7SKV9</accession>
<proteinExistence type="predicted"/>
<evidence type="ECO:0000313" key="2">
    <source>
        <dbReference type="EMBL" id="KAK4884624.1"/>
    </source>
</evidence>
<reference evidence="3" key="1">
    <citation type="submission" date="2023-01" db="EMBL/GenBank/DDBJ databases">
        <title>Key to firefly adult light organ development and bioluminescence: homeobox transcription factors regulate luciferase expression and transportation to peroxisome.</title>
        <authorList>
            <person name="Fu X."/>
        </authorList>
    </citation>
    <scope>NUCLEOTIDE SEQUENCE [LARGE SCALE GENOMIC DNA]</scope>
</reference>
<protein>
    <submittedName>
        <fullName evidence="2">Uncharacterized protein</fullName>
    </submittedName>
</protein>
<sequence>MVLNLKLCLFMVCFVLLHVVVVSNDNVGKQRPKRNSNSKTTNNEEFEKFFLKASKSVPRIGRRGSSNDNSFNWQKYAFFRYPFIHQPKRSIGKDFEAALWSNIDTLYEYNPDLPNILEYLSSIQRDSPPGYENLKLKNIPNDKNHSQTQEGFCRIFNTFYTPTT</sequence>
<gene>
    <name evidence="2" type="ORF">RN001_000895</name>
</gene>
<feature type="signal peptide" evidence="1">
    <location>
        <begin position="1"/>
        <end position="23"/>
    </location>
</feature>
<keyword evidence="1" id="KW-0732">Signal</keyword>
<comment type="caution">
    <text evidence="2">The sequence shown here is derived from an EMBL/GenBank/DDBJ whole genome shotgun (WGS) entry which is preliminary data.</text>
</comment>
<feature type="chain" id="PRO_5042892970" evidence="1">
    <location>
        <begin position="24"/>
        <end position="164"/>
    </location>
</feature>